<evidence type="ECO:0000313" key="9">
    <source>
        <dbReference type="EMBL" id="SNS43779.1"/>
    </source>
</evidence>
<dbReference type="InterPro" id="IPR039425">
    <property type="entry name" value="RNA_pol_sigma-70-like"/>
</dbReference>
<proteinExistence type="inferred from homology"/>
<dbReference type="SUPFAM" id="SSF88659">
    <property type="entry name" value="Sigma3 and sigma4 domains of RNA polymerase sigma factors"/>
    <property type="match status" value="1"/>
</dbReference>
<evidence type="ECO:0000259" key="8">
    <source>
        <dbReference type="Pfam" id="PF08281"/>
    </source>
</evidence>
<dbReference type="Proteomes" id="UP000198393">
    <property type="component" value="Unassembled WGS sequence"/>
</dbReference>
<evidence type="ECO:0000256" key="3">
    <source>
        <dbReference type="ARBA" id="ARBA00023082"/>
    </source>
</evidence>
<dbReference type="EMBL" id="FZPD01000001">
    <property type="protein sequence ID" value="SNS43779.1"/>
    <property type="molecule type" value="Genomic_DNA"/>
</dbReference>
<dbReference type="AlphaFoldDB" id="A0A239EGU0"/>
<dbReference type="NCBIfam" id="TIGR02937">
    <property type="entry name" value="sigma70-ECF"/>
    <property type="match status" value="1"/>
</dbReference>
<keyword evidence="3" id="KW-0731">Sigma factor</keyword>
<evidence type="ECO:0000256" key="1">
    <source>
        <dbReference type="ARBA" id="ARBA00010641"/>
    </source>
</evidence>
<evidence type="ECO:0000313" key="10">
    <source>
        <dbReference type="Proteomes" id="UP000198393"/>
    </source>
</evidence>
<organism evidence="9 10">
    <name type="scientific">Ekhidna lutea</name>
    <dbReference type="NCBI Taxonomy" id="447679"/>
    <lineage>
        <taxon>Bacteria</taxon>
        <taxon>Pseudomonadati</taxon>
        <taxon>Bacteroidota</taxon>
        <taxon>Cytophagia</taxon>
        <taxon>Cytophagales</taxon>
        <taxon>Reichenbachiellaceae</taxon>
        <taxon>Ekhidna</taxon>
    </lineage>
</organism>
<reference evidence="9 10" key="1">
    <citation type="submission" date="2017-06" db="EMBL/GenBank/DDBJ databases">
        <authorList>
            <person name="Kim H.J."/>
            <person name="Triplett B.A."/>
        </authorList>
    </citation>
    <scope>NUCLEOTIDE SEQUENCE [LARGE SCALE GENOMIC DNA]</scope>
    <source>
        <strain evidence="9 10">DSM 19307</strain>
    </source>
</reference>
<keyword evidence="6" id="KW-0175">Coiled coil</keyword>
<accession>A0A239EGU0</accession>
<dbReference type="InterPro" id="IPR014284">
    <property type="entry name" value="RNA_pol_sigma-70_dom"/>
</dbReference>
<dbReference type="PANTHER" id="PTHR43133:SF8">
    <property type="entry name" value="RNA POLYMERASE SIGMA FACTOR HI_1459-RELATED"/>
    <property type="match status" value="1"/>
</dbReference>
<dbReference type="GO" id="GO:0016987">
    <property type="term" value="F:sigma factor activity"/>
    <property type="evidence" value="ECO:0007669"/>
    <property type="project" value="UniProtKB-KW"/>
</dbReference>
<dbReference type="Pfam" id="PF04542">
    <property type="entry name" value="Sigma70_r2"/>
    <property type="match status" value="1"/>
</dbReference>
<sequence>MNLLEDHSLMLKVKEGEVEKLNLLYKRYSRRFFGFFYGMTNDGATSEDLVQNVFMRILKYKHTYKENGDFEVWAFQMARNVHHDHYRKNKRYAFQEDMNPYEERLSENINQEVEMEKSDELNYLQKALANLSEEKRELIELVRFQKVKYAKVAEMLGVTESAIKVRVHRILKELRESYIKMDV</sequence>
<evidence type="ECO:0000256" key="4">
    <source>
        <dbReference type="ARBA" id="ARBA00023125"/>
    </source>
</evidence>
<dbReference type="GO" id="GO:0006352">
    <property type="term" value="P:DNA-templated transcription initiation"/>
    <property type="evidence" value="ECO:0007669"/>
    <property type="project" value="InterPro"/>
</dbReference>
<dbReference type="Gene3D" id="1.10.10.10">
    <property type="entry name" value="Winged helix-like DNA-binding domain superfamily/Winged helix DNA-binding domain"/>
    <property type="match status" value="1"/>
</dbReference>
<dbReference type="InterPro" id="IPR013325">
    <property type="entry name" value="RNA_pol_sigma_r2"/>
</dbReference>
<dbReference type="CDD" id="cd06171">
    <property type="entry name" value="Sigma70_r4"/>
    <property type="match status" value="1"/>
</dbReference>
<keyword evidence="2" id="KW-0805">Transcription regulation</keyword>
<dbReference type="InterPro" id="IPR036388">
    <property type="entry name" value="WH-like_DNA-bd_sf"/>
</dbReference>
<keyword evidence="4" id="KW-0238">DNA-binding</keyword>
<keyword evidence="10" id="KW-1185">Reference proteome</keyword>
<dbReference type="Gene3D" id="1.10.1740.10">
    <property type="match status" value="1"/>
</dbReference>
<keyword evidence="5" id="KW-0804">Transcription</keyword>
<evidence type="ECO:0000256" key="6">
    <source>
        <dbReference type="SAM" id="Coils"/>
    </source>
</evidence>
<evidence type="ECO:0000256" key="2">
    <source>
        <dbReference type="ARBA" id="ARBA00023015"/>
    </source>
</evidence>
<gene>
    <name evidence="9" type="ORF">SAMN05421640_0139</name>
</gene>
<feature type="domain" description="RNA polymerase sigma factor 70 region 4 type 2" evidence="8">
    <location>
        <begin position="122"/>
        <end position="174"/>
    </location>
</feature>
<feature type="domain" description="RNA polymerase sigma-70 region 2" evidence="7">
    <location>
        <begin position="24"/>
        <end position="91"/>
    </location>
</feature>
<protein>
    <submittedName>
        <fullName evidence="9">RNA polymerase sigma-70 factor, ECF subfamily</fullName>
    </submittedName>
</protein>
<dbReference type="GO" id="GO:0003677">
    <property type="term" value="F:DNA binding"/>
    <property type="evidence" value="ECO:0007669"/>
    <property type="project" value="UniProtKB-KW"/>
</dbReference>
<comment type="similarity">
    <text evidence="1">Belongs to the sigma-70 factor family. ECF subfamily.</text>
</comment>
<feature type="coiled-coil region" evidence="6">
    <location>
        <begin position="121"/>
        <end position="148"/>
    </location>
</feature>
<dbReference type="InterPro" id="IPR013324">
    <property type="entry name" value="RNA_pol_sigma_r3/r4-like"/>
</dbReference>
<evidence type="ECO:0000256" key="5">
    <source>
        <dbReference type="ARBA" id="ARBA00023163"/>
    </source>
</evidence>
<dbReference type="RefSeq" id="WP_179213266.1">
    <property type="nucleotide sequence ID" value="NZ_FZPD01000001.1"/>
</dbReference>
<name>A0A239EGU0_EKHLU</name>
<dbReference type="PANTHER" id="PTHR43133">
    <property type="entry name" value="RNA POLYMERASE ECF-TYPE SIGMA FACTO"/>
    <property type="match status" value="1"/>
</dbReference>
<dbReference type="InterPro" id="IPR007627">
    <property type="entry name" value="RNA_pol_sigma70_r2"/>
</dbReference>
<dbReference type="SUPFAM" id="SSF88946">
    <property type="entry name" value="Sigma2 domain of RNA polymerase sigma factors"/>
    <property type="match status" value="1"/>
</dbReference>
<dbReference type="InterPro" id="IPR013249">
    <property type="entry name" value="RNA_pol_sigma70_r4_t2"/>
</dbReference>
<evidence type="ECO:0000259" key="7">
    <source>
        <dbReference type="Pfam" id="PF04542"/>
    </source>
</evidence>
<dbReference type="Pfam" id="PF08281">
    <property type="entry name" value="Sigma70_r4_2"/>
    <property type="match status" value="1"/>
</dbReference>